<accession>A0AAD3S0U3</accession>
<reference evidence="2" key="1">
    <citation type="submission" date="2023-05" db="EMBL/GenBank/DDBJ databases">
        <title>Nepenthes gracilis genome sequencing.</title>
        <authorList>
            <person name="Fukushima K."/>
        </authorList>
    </citation>
    <scope>NUCLEOTIDE SEQUENCE</scope>
    <source>
        <strain evidence="2">SING2019-196</strain>
    </source>
</reference>
<proteinExistence type="predicted"/>
<feature type="region of interest" description="Disordered" evidence="1">
    <location>
        <begin position="21"/>
        <end position="40"/>
    </location>
</feature>
<evidence type="ECO:0000313" key="3">
    <source>
        <dbReference type="Proteomes" id="UP001279734"/>
    </source>
</evidence>
<dbReference type="EMBL" id="BSYO01000003">
    <property type="protein sequence ID" value="GMH02312.1"/>
    <property type="molecule type" value="Genomic_DNA"/>
</dbReference>
<name>A0AAD3S0U3_NEPGR</name>
<evidence type="ECO:0000313" key="2">
    <source>
        <dbReference type="EMBL" id="GMH02312.1"/>
    </source>
</evidence>
<gene>
    <name evidence="2" type="ORF">Nepgr_004151</name>
</gene>
<sequence>MQPQNPPPPCNVLGRELSAVHLPPHSSNHRLSSSSVRDKCEGGSEKATVALKKSPPVSCVGGRISVVRCHYSMPPPLFTVEIRQV</sequence>
<dbReference type="AlphaFoldDB" id="A0AAD3S0U3"/>
<comment type="caution">
    <text evidence="2">The sequence shown here is derived from an EMBL/GenBank/DDBJ whole genome shotgun (WGS) entry which is preliminary data.</text>
</comment>
<evidence type="ECO:0000256" key="1">
    <source>
        <dbReference type="SAM" id="MobiDB-lite"/>
    </source>
</evidence>
<organism evidence="2 3">
    <name type="scientific">Nepenthes gracilis</name>
    <name type="common">Slender pitcher plant</name>
    <dbReference type="NCBI Taxonomy" id="150966"/>
    <lineage>
        <taxon>Eukaryota</taxon>
        <taxon>Viridiplantae</taxon>
        <taxon>Streptophyta</taxon>
        <taxon>Embryophyta</taxon>
        <taxon>Tracheophyta</taxon>
        <taxon>Spermatophyta</taxon>
        <taxon>Magnoliopsida</taxon>
        <taxon>eudicotyledons</taxon>
        <taxon>Gunneridae</taxon>
        <taxon>Pentapetalae</taxon>
        <taxon>Caryophyllales</taxon>
        <taxon>Nepenthaceae</taxon>
        <taxon>Nepenthes</taxon>
    </lineage>
</organism>
<protein>
    <submittedName>
        <fullName evidence="2">Uncharacterized protein</fullName>
    </submittedName>
</protein>
<keyword evidence="3" id="KW-1185">Reference proteome</keyword>
<feature type="compositionally biased region" description="Low complexity" evidence="1">
    <location>
        <begin position="21"/>
        <end position="35"/>
    </location>
</feature>
<dbReference type="Proteomes" id="UP001279734">
    <property type="component" value="Unassembled WGS sequence"/>
</dbReference>